<feature type="transmembrane region" description="Helical" evidence="6">
    <location>
        <begin position="68"/>
        <end position="89"/>
    </location>
</feature>
<proteinExistence type="predicted"/>
<protein>
    <submittedName>
        <fullName evidence="7">Polysaccharide biosynthesis protein</fullName>
    </submittedName>
</protein>
<feature type="transmembrane region" description="Helical" evidence="6">
    <location>
        <begin position="27"/>
        <end position="48"/>
    </location>
</feature>
<dbReference type="AlphaFoldDB" id="A0A0R1VAV2"/>
<feature type="transmembrane region" description="Helical" evidence="6">
    <location>
        <begin position="109"/>
        <end position="130"/>
    </location>
</feature>
<keyword evidence="4 6" id="KW-1133">Transmembrane helix</keyword>
<feature type="transmembrane region" description="Helical" evidence="6">
    <location>
        <begin position="413"/>
        <end position="431"/>
    </location>
</feature>
<feature type="transmembrane region" description="Helical" evidence="6">
    <location>
        <begin position="476"/>
        <end position="498"/>
    </location>
</feature>
<keyword evidence="3 6" id="KW-0812">Transmembrane</keyword>
<name>A0A0R1VAV2_9LACO</name>
<dbReference type="PANTHER" id="PTHR30250">
    <property type="entry name" value="PST FAMILY PREDICTED COLANIC ACID TRANSPORTER"/>
    <property type="match status" value="1"/>
</dbReference>
<dbReference type="Proteomes" id="UP000051739">
    <property type="component" value="Unassembled WGS sequence"/>
</dbReference>
<feature type="transmembrane region" description="Helical" evidence="6">
    <location>
        <begin position="254"/>
        <end position="274"/>
    </location>
</feature>
<dbReference type="EMBL" id="AZFN01000009">
    <property type="protein sequence ID" value="KRM02626.1"/>
    <property type="molecule type" value="Genomic_DNA"/>
</dbReference>
<evidence type="ECO:0000256" key="2">
    <source>
        <dbReference type="ARBA" id="ARBA00022475"/>
    </source>
</evidence>
<feature type="transmembrane region" description="Helical" evidence="6">
    <location>
        <begin position="504"/>
        <end position="526"/>
    </location>
</feature>
<evidence type="ECO:0000313" key="8">
    <source>
        <dbReference type="Proteomes" id="UP000051739"/>
    </source>
</evidence>
<keyword evidence="8" id="KW-1185">Reference proteome</keyword>
<evidence type="ECO:0000256" key="1">
    <source>
        <dbReference type="ARBA" id="ARBA00004651"/>
    </source>
</evidence>
<comment type="caution">
    <text evidence="7">The sequence shown here is derived from an EMBL/GenBank/DDBJ whole genome shotgun (WGS) entry which is preliminary data.</text>
</comment>
<feature type="transmembrane region" description="Helical" evidence="6">
    <location>
        <begin position="437"/>
        <end position="455"/>
    </location>
</feature>
<feature type="transmembrane region" description="Helical" evidence="6">
    <location>
        <begin position="348"/>
        <end position="369"/>
    </location>
</feature>
<dbReference type="PATRIC" id="fig|1423749.3.peg.1863"/>
<keyword evidence="5 6" id="KW-0472">Membrane</keyword>
<evidence type="ECO:0000313" key="7">
    <source>
        <dbReference type="EMBL" id="KRM02626.1"/>
    </source>
</evidence>
<reference evidence="7 8" key="1">
    <citation type="journal article" date="2015" name="Genome Announc.">
        <title>Expanding the biotechnology potential of lactobacilli through comparative genomics of 213 strains and associated genera.</title>
        <authorList>
            <person name="Sun Z."/>
            <person name="Harris H.M."/>
            <person name="McCann A."/>
            <person name="Guo C."/>
            <person name="Argimon S."/>
            <person name="Zhang W."/>
            <person name="Yang X."/>
            <person name="Jeffery I.B."/>
            <person name="Cooney J.C."/>
            <person name="Kagawa T.F."/>
            <person name="Liu W."/>
            <person name="Song Y."/>
            <person name="Salvetti E."/>
            <person name="Wrobel A."/>
            <person name="Rasinkangas P."/>
            <person name="Parkhill J."/>
            <person name="Rea M.C."/>
            <person name="O'Sullivan O."/>
            <person name="Ritari J."/>
            <person name="Douillard F.P."/>
            <person name="Paul Ross R."/>
            <person name="Yang R."/>
            <person name="Briner A.E."/>
            <person name="Felis G.E."/>
            <person name="de Vos W.M."/>
            <person name="Barrangou R."/>
            <person name="Klaenhammer T.R."/>
            <person name="Caufield P.W."/>
            <person name="Cui Y."/>
            <person name="Zhang H."/>
            <person name="O'Toole P.W."/>
        </authorList>
    </citation>
    <scope>NUCLEOTIDE SEQUENCE [LARGE SCALE GENOMIC DNA]</scope>
    <source>
        <strain evidence="7 8">DSM 16045</strain>
    </source>
</reference>
<dbReference type="PANTHER" id="PTHR30250:SF21">
    <property type="entry name" value="LIPID II FLIPPASE MURJ"/>
    <property type="match status" value="1"/>
</dbReference>
<evidence type="ECO:0000256" key="4">
    <source>
        <dbReference type="ARBA" id="ARBA00022989"/>
    </source>
</evidence>
<dbReference type="RefSeq" id="WP_056937213.1">
    <property type="nucleotide sequence ID" value="NZ_AZFN01000009.1"/>
</dbReference>
<evidence type="ECO:0000256" key="3">
    <source>
        <dbReference type="ARBA" id="ARBA00022692"/>
    </source>
</evidence>
<dbReference type="InterPro" id="IPR024923">
    <property type="entry name" value="PG_synth_SpoVB"/>
</dbReference>
<dbReference type="CDD" id="cd13124">
    <property type="entry name" value="MATE_SpoVB_like"/>
    <property type="match status" value="1"/>
</dbReference>
<gene>
    <name evidence="7" type="ORF">FC60_GL001802</name>
</gene>
<organism evidence="7 8">
    <name type="scientific">Limosilactobacillus gastricus DSM 16045</name>
    <dbReference type="NCBI Taxonomy" id="1423749"/>
    <lineage>
        <taxon>Bacteria</taxon>
        <taxon>Bacillati</taxon>
        <taxon>Bacillota</taxon>
        <taxon>Bacilli</taxon>
        <taxon>Lactobacillales</taxon>
        <taxon>Lactobacillaceae</taxon>
        <taxon>Limosilactobacillus</taxon>
    </lineage>
</organism>
<evidence type="ECO:0000256" key="5">
    <source>
        <dbReference type="ARBA" id="ARBA00023136"/>
    </source>
</evidence>
<evidence type="ECO:0000256" key="6">
    <source>
        <dbReference type="SAM" id="Phobius"/>
    </source>
</evidence>
<dbReference type="InterPro" id="IPR002797">
    <property type="entry name" value="Polysacc_synth"/>
</dbReference>
<keyword evidence="2" id="KW-1003">Cell membrane</keyword>
<feature type="transmembrane region" description="Helical" evidence="6">
    <location>
        <begin position="142"/>
        <end position="160"/>
    </location>
</feature>
<dbReference type="Pfam" id="PF01943">
    <property type="entry name" value="Polysacc_synt"/>
    <property type="match status" value="1"/>
</dbReference>
<accession>A0A0R1VAV2</accession>
<dbReference type="GO" id="GO:0005886">
    <property type="term" value="C:plasma membrane"/>
    <property type="evidence" value="ECO:0007669"/>
    <property type="project" value="UniProtKB-SubCell"/>
</dbReference>
<dbReference type="PIRSF" id="PIRSF038958">
    <property type="entry name" value="PG_synth_SpoVB"/>
    <property type="match status" value="1"/>
</dbReference>
<dbReference type="InterPro" id="IPR050833">
    <property type="entry name" value="Poly_Biosynth_Transport"/>
</dbReference>
<comment type="subcellular location">
    <subcellularLocation>
        <location evidence="1">Cell membrane</location>
        <topology evidence="1">Multi-pass membrane protein</topology>
    </subcellularLocation>
</comment>
<feature type="transmembrane region" description="Helical" evidence="6">
    <location>
        <begin position="181"/>
        <end position="201"/>
    </location>
</feature>
<feature type="transmembrane region" description="Helical" evidence="6">
    <location>
        <begin position="375"/>
        <end position="401"/>
    </location>
</feature>
<feature type="transmembrane region" description="Helical" evidence="6">
    <location>
        <begin position="308"/>
        <end position="328"/>
    </location>
</feature>
<feature type="transmembrane region" description="Helical" evidence="6">
    <location>
        <begin position="207"/>
        <end position="224"/>
    </location>
</feature>
<sequence>MKAEAPEHQSEASSTSDATRKMVTGSAWMTAGSITSRILGALYVIPWVTWMGVYSDQANAAYAKGYNIYQYFIILASAGIPSAISQMVADYNGRGQYLTSKRLYRSAMYVAMITGIFFMSVMYFGAGILAQGDANVVPVIRALAWAILIIPAMSISRGYLQGYNWMAPSAISQFIEQLLRVGYMLGATYFVMKIGSGNWVLATAQSTFAAFIGAIGACLVLLVAELRERREIDELVKTSHGDQDISTLKLIGQIIYRAIPFIIIESGISLFLLIDQYTFPVIMHMTGTYTKLQVNTLYALFAFNTNKIYMIIVSLGTALAATAIPLLASARAKNNLAEIQHQIEKGLLLFYFVMIPASLGLSAVAQPVYTVFYRYSAAGTAVMSFAAFMSIPYGVYTVAAAMMQGISENKKMMTYLGIGIIIKFILQYPFVKWFTGLGPLLSTAVAMLIVIGMVYGTFHRRYGVHFSEMTKPTNQIIIASLIMYVIVRVVMWGIGLFISPYGRYTAFFSLVPGVAIGGIVFAYLVLKFGVAEYLLGPRINVLKAKLHIK</sequence>